<sequence>MARKNKFCCYAVTRRRRPGLYYTWADCERQVKRYSGPMFRGFEVEQDAVAWLAKRGIDVNNLDSTSSSSPSPPPTTFDPPVHHGSASSASNVRGPFYAVARGRQPGIYHDWHACRKQVDGFSGARYKKFDTLAVAQEFCAVNGGGGHFSLFKSEGFEPDQKASFSDEWVRLSQSQGWERGTQRYMEQRASALRNEIQTHFFASQADQLPVVKEEEREGGPAMEAVSESHQQRNEAALELLGFQAMCRAVGRNPGETKVQCEMILKSTLINIVDLIDACRTGRDTTRLAWTDFAAFKAYTLDPYSDKTIPIKEAKHDPILRCFLQNFSAPRGVQNSSVPRDGPAGYPYAYPHTYSVRPPVAPPRQQFPAQNHYPRPCHNTQSVTTAPSATTQDGGVVVKKRAMSEEDDDFQDRGHQEKKVKTEEVIKVEVIESGVIEAGEMIKAEVIESGEFESGEVAYADKVTQVDDVIVVKEVKVKIEQDNDTKRPRREMKKIQQRWTPSNSIMRDWISSSV</sequence>
<dbReference type="OrthoDB" id="6105938at2759"/>
<dbReference type="AlphaFoldDB" id="A0A2P5HKZ2"/>
<dbReference type="FunFam" id="3.40.970.10:FF:000002">
    <property type="entry name" value="Ribonuclease H"/>
    <property type="match status" value="1"/>
</dbReference>
<evidence type="ECO:0000256" key="10">
    <source>
        <dbReference type="ARBA" id="ARBA00022842"/>
    </source>
</evidence>
<keyword evidence="8" id="KW-0255">Endonuclease</keyword>
<dbReference type="GO" id="GO:0004523">
    <property type="term" value="F:RNA-DNA hybrid ribonuclease activity"/>
    <property type="evidence" value="ECO:0007669"/>
    <property type="project" value="UniProtKB-EC"/>
</dbReference>
<evidence type="ECO:0000256" key="6">
    <source>
        <dbReference type="ARBA" id="ARBA00022722"/>
    </source>
</evidence>
<gene>
    <name evidence="13" type="ORF">DHEL01_v210690</name>
</gene>
<dbReference type="EMBL" id="MAVT02001442">
    <property type="protein sequence ID" value="POS70919.1"/>
    <property type="molecule type" value="Genomic_DNA"/>
</dbReference>
<evidence type="ECO:0000256" key="4">
    <source>
        <dbReference type="ARBA" id="ARBA00012180"/>
    </source>
</evidence>
<dbReference type="EC" id="3.1.26.4" evidence="4"/>
<keyword evidence="9" id="KW-0378">Hydrolase</keyword>
<evidence type="ECO:0000256" key="5">
    <source>
        <dbReference type="ARBA" id="ARBA00017721"/>
    </source>
</evidence>
<evidence type="ECO:0000256" key="1">
    <source>
        <dbReference type="ARBA" id="ARBA00001946"/>
    </source>
</evidence>
<dbReference type="PANTHER" id="PTHR38846">
    <property type="entry name" value="C3H1-TYPE DOMAIN-CONTAINING PROTEIN"/>
    <property type="match status" value="1"/>
</dbReference>
<keyword evidence="7" id="KW-0479">Metal-binding</keyword>
<keyword evidence="10" id="KW-0460">Magnesium</keyword>
<dbReference type="GO" id="GO:0046872">
    <property type="term" value="F:metal ion binding"/>
    <property type="evidence" value="ECO:0007669"/>
    <property type="project" value="UniProtKB-KW"/>
</dbReference>
<dbReference type="InterPro" id="IPR037056">
    <property type="entry name" value="RNase_H1_N_sf"/>
</dbReference>
<dbReference type="PANTHER" id="PTHR38846:SF1">
    <property type="entry name" value="C3H1-TYPE DOMAIN-CONTAINING PROTEIN"/>
    <property type="match status" value="1"/>
</dbReference>
<comment type="caution">
    <text evidence="13">The sequence shown here is derived from an EMBL/GenBank/DDBJ whole genome shotgun (WGS) entry which is preliminary data.</text>
</comment>
<evidence type="ECO:0000313" key="13">
    <source>
        <dbReference type="EMBL" id="POS70919.1"/>
    </source>
</evidence>
<evidence type="ECO:0000256" key="7">
    <source>
        <dbReference type="ARBA" id="ARBA00022723"/>
    </source>
</evidence>
<feature type="domain" description="Ribonuclease H1 N-terminal" evidence="12">
    <location>
        <begin position="95"/>
        <end position="138"/>
    </location>
</feature>
<feature type="region of interest" description="Disordered" evidence="11">
    <location>
        <begin position="62"/>
        <end position="89"/>
    </location>
</feature>
<evidence type="ECO:0000256" key="11">
    <source>
        <dbReference type="SAM" id="MobiDB-lite"/>
    </source>
</evidence>
<protein>
    <recommendedName>
        <fullName evidence="5">Ribonuclease H</fullName>
        <ecNumber evidence="4">3.1.26.4</ecNumber>
    </recommendedName>
</protein>
<dbReference type="InParanoid" id="A0A2P5HKZ2"/>
<keyword evidence="14" id="KW-1185">Reference proteome</keyword>
<evidence type="ECO:0000256" key="2">
    <source>
        <dbReference type="ARBA" id="ARBA00004065"/>
    </source>
</evidence>
<comment type="cofactor">
    <cofactor evidence="1">
        <name>Mg(2+)</name>
        <dbReference type="ChEBI" id="CHEBI:18420"/>
    </cofactor>
</comment>
<evidence type="ECO:0000313" key="14">
    <source>
        <dbReference type="Proteomes" id="UP000094444"/>
    </source>
</evidence>
<feature type="region of interest" description="Disordered" evidence="11">
    <location>
        <begin position="354"/>
        <end position="394"/>
    </location>
</feature>
<keyword evidence="6" id="KW-0540">Nuclease</keyword>
<proteinExistence type="inferred from homology"/>
<dbReference type="Gene3D" id="3.40.970.10">
    <property type="entry name" value="Ribonuclease H1, N-terminal domain"/>
    <property type="match status" value="2"/>
</dbReference>
<comment type="function">
    <text evidence="2">Endonuclease that specifically degrades the RNA of RNA-DNA hybrids.</text>
</comment>
<evidence type="ECO:0000259" key="12">
    <source>
        <dbReference type="Pfam" id="PF01693"/>
    </source>
</evidence>
<dbReference type="SUPFAM" id="SSF55658">
    <property type="entry name" value="L9 N-domain-like"/>
    <property type="match status" value="2"/>
</dbReference>
<reference evidence="13" key="1">
    <citation type="submission" date="2017-09" db="EMBL/GenBank/DDBJ databases">
        <title>Polyketide synthases of a Diaporthe helianthi virulent isolate.</title>
        <authorList>
            <person name="Baroncelli R."/>
        </authorList>
    </citation>
    <scope>NUCLEOTIDE SEQUENCE [LARGE SCALE GENOMIC DNA]</scope>
    <source>
        <strain evidence="13">7/96</strain>
    </source>
</reference>
<accession>A0A2P5HKZ2</accession>
<name>A0A2P5HKZ2_DIAHE</name>
<dbReference type="InterPro" id="IPR009027">
    <property type="entry name" value="Ribosomal_bL9/RNase_H1_N"/>
</dbReference>
<organism evidence="13 14">
    <name type="scientific">Diaporthe helianthi</name>
    <dbReference type="NCBI Taxonomy" id="158607"/>
    <lineage>
        <taxon>Eukaryota</taxon>
        <taxon>Fungi</taxon>
        <taxon>Dikarya</taxon>
        <taxon>Ascomycota</taxon>
        <taxon>Pezizomycotina</taxon>
        <taxon>Sordariomycetes</taxon>
        <taxon>Sordariomycetidae</taxon>
        <taxon>Diaporthales</taxon>
        <taxon>Diaporthaceae</taxon>
        <taxon>Diaporthe</taxon>
    </lineage>
</organism>
<feature type="domain" description="Ribonuclease H1 N-terminal" evidence="12">
    <location>
        <begin position="10"/>
        <end position="51"/>
    </location>
</feature>
<dbReference type="STRING" id="158607.A0A2P5HKZ2"/>
<evidence type="ECO:0000256" key="3">
    <source>
        <dbReference type="ARBA" id="ARBA00005300"/>
    </source>
</evidence>
<dbReference type="InterPro" id="IPR011320">
    <property type="entry name" value="RNase_H1_N"/>
</dbReference>
<dbReference type="Proteomes" id="UP000094444">
    <property type="component" value="Unassembled WGS sequence"/>
</dbReference>
<feature type="compositionally biased region" description="Polar residues" evidence="11">
    <location>
        <begin position="377"/>
        <end position="392"/>
    </location>
</feature>
<comment type="similarity">
    <text evidence="3">Belongs to the RNase H family.</text>
</comment>
<evidence type="ECO:0000256" key="9">
    <source>
        <dbReference type="ARBA" id="ARBA00022801"/>
    </source>
</evidence>
<evidence type="ECO:0000256" key="8">
    <source>
        <dbReference type="ARBA" id="ARBA00022759"/>
    </source>
</evidence>
<dbReference type="Pfam" id="PF01693">
    <property type="entry name" value="Cauli_VI"/>
    <property type="match status" value="2"/>
</dbReference>